<dbReference type="CDD" id="cd00090">
    <property type="entry name" value="HTH_ARSR"/>
    <property type="match status" value="1"/>
</dbReference>
<organism evidence="2 3">
    <name type="scientific">Sulfobacillus benefaciens</name>
    <dbReference type="NCBI Taxonomy" id="453960"/>
    <lineage>
        <taxon>Bacteria</taxon>
        <taxon>Bacillati</taxon>
        <taxon>Bacillota</taxon>
        <taxon>Clostridia</taxon>
        <taxon>Eubacteriales</taxon>
        <taxon>Clostridiales Family XVII. Incertae Sedis</taxon>
        <taxon>Sulfobacillus</taxon>
    </lineage>
</organism>
<dbReference type="PANTHER" id="PTHR33164">
    <property type="entry name" value="TRANSCRIPTIONAL REGULATOR, MARR FAMILY"/>
    <property type="match status" value="1"/>
</dbReference>
<accession>A0A2T2WY22</accession>
<dbReference type="GO" id="GO:0003700">
    <property type="term" value="F:DNA-binding transcription factor activity"/>
    <property type="evidence" value="ECO:0007669"/>
    <property type="project" value="InterPro"/>
</dbReference>
<dbReference type="Proteomes" id="UP000242699">
    <property type="component" value="Unassembled WGS sequence"/>
</dbReference>
<dbReference type="EMBL" id="PXYT01000029">
    <property type="protein sequence ID" value="PSR27135.1"/>
    <property type="molecule type" value="Genomic_DNA"/>
</dbReference>
<comment type="caution">
    <text evidence="2">The sequence shown here is derived from an EMBL/GenBank/DDBJ whole genome shotgun (WGS) entry which is preliminary data.</text>
</comment>
<feature type="domain" description="HTH marR-type" evidence="1">
    <location>
        <begin position="8"/>
        <end position="140"/>
    </location>
</feature>
<dbReference type="PROSITE" id="PS50995">
    <property type="entry name" value="HTH_MARR_2"/>
    <property type="match status" value="1"/>
</dbReference>
<dbReference type="PANTHER" id="PTHR33164:SF43">
    <property type="entry name" value="HTH-TYPE TRANSCRIPTIONAL REPRESSOR YETL"/>
    <property type="match status" value="1"/>
</dbReference>
<sequence>MDDQLTAKKEAYKSVMNIISVIGEPMLVELWQSLEITLTQFRCLRLLYIRPMQAGDLAKKLSLSPTSLTRVLERLESRQLIDRSIDREDRRRIWVSLTPQGRNMLDTIRPWEDSPLARALDTLPKDTLNRITEASTQIVEAVKALTEGDANP</sequence>
<dbReference type="InterPro" id="IPR011991">
    <property type="entry name" value="ArsR-like_HTH"/>
</dbReference>
<dbReference type="GO" id="GO:0006950">
    <property type="term" value="P:response to stress"/>
    <property type="evidence" value="ECO:0007669"/>
    <property type="project" value="TreeGrafter"/>
</dbReference>
<gene>
    <name evidence="2" type="ORF">C7B43_12455</name>
</gene>
<protein>
    <submittedName>
        <fullName evidence="2">MarR family transcriptional regulator</fullName>
    </submittedName>
</protein>
<evidence type="ECO:0000313" key="3">
    <source>
        <dbReference type="Proteomes" id="UP000242699"/>
    </source>
</evidence>
<dbReference type="InterPro" id="IPR039422">
    <property type="entry name" value="MarR/SlyA-like"/>
</dbReference>
<reference evidence="2 3" key="1">
    <citation type="journal article" date="2014" name="BMC Genomics">
        <title>Comparison of environmental and isolate Sulfobacillus genomes reveals diverse carbon, sulfur, nitrogen, and hydrogen metabolisms.</title>
        <authorList>
            <person name="Justice N.B."/>
            <person name="Norman A."/>
            <person name="Brown C.T."/>
            <person name="Singh A."/>
            <person name="Thomas B.C."/>
            <person name="Banfield J.F."/>
        </authorList>
    </citation>
    <scope>NUCLEOTIDE SEQUENCE [LARGE SCALE GENOMIC DNA]</scope>
    <source>
        <strain evidence="2">AMDSBA1</strain>
    </source>
</reference>
<dbReference type="Gene3D" id="1.10.10.10">
    <property type="entry name" value="Winged helix-like DNA-binding domain superfamily/Winged helix DNA-binding domain"/>
    <property type="match status" value="1"/>
</dbReference>
<dbReference type="SMART" id="SM00347">
    <property type="entry name" value="HTH_MARR"/>
    <property type="match status" value="1"/>
</dbReference>
<name>A0A2T2WY22_9FIRM</name>
<evidence type="ECO:0000313" key="2">
    <source>
        <dbReference type="EMBL" id="PSR27135.1"/>
    </source>
</evidence>
<dbReference type="InterPro" id="IPR036390">
    <property type="entry name" value="WH_DNA-bd_sf"/>
</dbReference>
<dbReference type="PRINTS" id="PR00598">
    <property type="entry name" value="HTHMARR"/>
</dbReference>
<dbReference type="Pfam" id="PF01047">
    <property type="entry name" value="MarR"/>
    <property type="match status" value="1"/>
</dbReference>
<dbReference type="AlphaFoldDB" id="A0A2T2WY22"/>
<evidence type="ECO:0000259" key="1">
    <source>
        <dbReference type="PROSITE" id="PS50995"/>
    </source>
</evidence>
<dbReference type="InterPro" id="IPR000835">
    <property type="entry name" value="HTH_MarR-typ"/>
</dbReference>
<dbReference type="SUPFAM" id="SSF46785">
    <property type="entry name" value="Winged helix' DNA-binding domain"/>
    <property type="match status" value="1"/>
</dbReference>
<proteinExistence type="predicted"/>
<dbReference type="InterPro" id="IPR036388">
    <property type="entry name" value="WH-like_DNA-bd_sf"/>
</dbReference>